<evidence type="ECO:0000313" key="6">
    <source>
        <dbReference type="Proteomes" id="UP001633002"/>
    </source>
</evidence>
<dbReference type="PANTHER" id="PTHR15744:SF0">
    <property type="entry name" value="KH HOMOLOGY DOMAIN-CONTAINING PROTEIN 4"/>
    <property type="match status" value="1"/>
</dbReference>
<dbReference type="SUPFAM" id="SSF54791">
    <property type="entry name" value="Eukaryotic type KH-domain (KH-domain type I)"/>
    <property type="match status" value="1"/>
</dbReference>
<dbReference type="PANTHER" id="PTHR15744">
    <property type="entry name" value="BLOM7"/>
    <property type="match status" value="1"/>
</dbReference>
<dbReference type="InterPro" id="IPR056149">
    <property type="entry name" value="PRP5/DDX46/KHDC4_KH"/>
</dbReference>
<dbReference type="InterPro" id="IPR031121">
    <property type="entry name" value="RIK/BLOM7"/>
</dbReference>
<dbReference type="EMBL" id="JBJQOH010000007">
    <property type="protein sequence ID" value="KAL3680435.1"/>
    <property type="molecule type" value="Genomic_DNA"/>
</dbReference>
<feature type="compositionally biased region" description="Polar residues" evidence="3">
    <location>
        <begin position="701"/>
        <end position="710"/>
    </location>
</feature>
<organism evidence="5 6">
    <name type="scientific">Riccia sorocarpa</name>
    <dbReference type="NCBI Taxonomy" id="122646"/>
    <lineage>
        <taxon>Eukaryota</taxon>
        <taxon>Viridiplantae</taxon>
        <taxon>Streptophyta</taxon>
        <taxon>Embryophyta</taxon>
        <taxon>Marchantiophyta</taxon>
        <taxon>Marchantiopsida</taxon>
        <taxon>Marchantiidae</taxon>
        <taxon>Marchantiales</taxon>
        <taxon>Ricciaceae</taxon>
        <taxon>Riccia</taxon>
    </lineage>
</organism>
<feature type="compositionally biased region" description="Pro residues" evidence="3">
    <location>
        <begin position="627"/>
        <end position="649"/>
    </location>
</feature>
<dbReference type="Pfam" id="PF23469">
    <property type="entry name" value="KH_12"/>
    <property type="match status" value="1"/>
</dbReference>
<dbReference type="Pfam" id="PF22675">
    <property type="entry name" value="KH-I_KHDC4-BBP"/>
    <property type="match status" value="1"/>
</dbReference>
<dbReference type="Proteomes" id="UP001633002">
    <property type="component" value="Unassembled WGS sequence"/>
</dbReference>
<evidence type="ECO:0000256" key="2">
    <source>
        <dbReference type="ARBA" id="ARBA00081001"/>
    </source>
</evidence>
<dbReference type="InterPro" id="IPR036612">
    <property type="entry name" value="KH_dom_type_1_sf"/>
</dbReference>
<feature type="region of interest" description="Disordered" evidence="3">
    <location>
        <begin position="527"/>
        <end position="717"/>
    </location>
</feature>
<feature type="domain" description="K Homology" evidence="4">
    <location>
        <begin position="207"/>
        <end position="291"/>
    </location>
</feature>
<feature type="compositionally biased region" description="Low complexity" evidence="3">
    <location>
        <begin position="605"/>
        <end position="617"/>
    </location>
</feature>
<protein>
    <recommendedName>
        <fullName evidence="1">Protein RIK</fullName>
    </recommendedName>
    <alternativeName>
        <fullName evidence="2">Rough sheath 2-interacting KH domain protein</fullName>
    </alternativeName>
</protein>
<sequence length="717" mass="75742">MPLFLRKKRKWDQPAEAVVSAGLLPSLLPFASIGALQGFPALTGPFTNLVSPLTVPVVGHYSSSTAVQQSAAAAVIQKLSQDLVSKGLVPQAKIQDELIAREITINDAEPGVRYKLTKRQTQEEIQVKTGAVVITRGRYRPPNGPVDAEKPLYLHISAGVQLKDTAERIRAVDQAAAMVEEMLKQGRQPSVTAASVGAVTATTASPFSVTIYVGFEPEPSYNLVGRIRGPNDQYINHIMNETGATVTLRGRGSGNREASGEELPQPLHLYITSDNPKSLEDAKVLAENLLLTVRPPGYQVMPPPTPSVLPHVPSTYAAPHPVAYHPPGVLPVPYPGYHLPASGGSYPAPYAANQPVYYPPSPAVGVAPPVVTVPAPVTAVDLYGKRAPPGKTYGAVPPPVQLLQESGVTVSAASASSPVEDRDLRTGKVTSSVETTSSAYIGETASTTAIPPGSISYTSIYNGSIAGTAPTASSQEPLKPPPASLTVLTQPYQPVTTSQALWTFPSSQGFSQPSSYSGYNGVYSQASPMQQQHVAHVLQRPPPPVSMKPGSSSGYPGAAPTKAQASFNQEKYPDKQPTQRRKFQEYPASVGKEASGDEQLGRRGGSSSVVSDSSNSREAGVRSSISMPPPPPRTMPPPPPHKPSSPPTMTPDSSKACPSSKAISNKQAEDSHVSRLNTGLKLVEYGEEEESSERAESPLSNGKSLHSLSNGKPFWAA</sequence>
<dbReference type="CDD" id="cd22471">
    <property type="entry name" value="KH-I_RIK_like_rpt1"/>
    <property type="match status" value="1"/>
</dbReference>
<evidence type="ECO:0000313" key="5">
    <source>
        <dbReference type="EMBL" id="KAL3680435.1"/>
    </source>
</evidence>
<proteinExistence type="predicted"/>
<dbReference type="SMART" id="SM00322">
    <property type="entry name" value="KH"/>
    <property type="match status" value="1"/>
</dbReference>
<dbReference type="InterPro" id="IPR004087">
    <property type="entry name" value="KH_dom"/>
</dbReference>
<dbReference type="InterPro" id="IPR055256">
    <property type="entry name" value="KH_1_KHDC4/BBP-like"/>
</dbReference>
<dbReference type="AlphaFoldDB" id="A0ABD3GQQ9"/>
<evidence type="ECO:0000256" key="1">
    <source>
        <dbReference type="ARBA" id="ARBA00070402"/>
    </source>
</evidence>
<comment type="caution">
    <text evidence="5">The sequence shown here is derived from an EMBL/GenBank/DDBJ whole genome shotgun (WGS) entry which is preliminary data.</text>
</comment>
<evidence type="ECO:0000259" key="4">
    <source>
        <dbReference type="SMART" id="SM00322"/>
    </source>
</evidence>
<feature type="region of interest" description="Disordered" evidence="3">
    <location>
        <begin position="411"/>
        <end position="430"/>
    </location>
</feature>
<accession>A0ABD3GQQ9</accession>
<reference evidence="5 6" key="1">
    <citation type="submission" date="2024-09" db="EMBL/GenBank/DDBJ databases">
        <title>Chromosome-scale assembly of Riccia sorocarpa.</title>
        <authorList>
            <person name="Paukszto L."/>
        </authorList>
    </citation>
    <scope>NUCLEOTIDE SEQUENCE [LARGE SCALE GENOMIC DNA]</scope>
    <source>
        <strain evidence="5">LP-2024</strain>
        <tissue evidence="5">Aerial parts of the thallus</tissue>
    </source>
</reference>
<evidence type="ECO:0000256" key="3">
    <source>
        <dbReference type="SAM" id="MobiDB-lite"/>
    </source>
</evidence>
<dbReference type="Gene3D" id="3.30.1370.10">
    <property type="entry name" value="K Homology domain, type 1"/>
    <property type="match status" value="2"/>
</dbReference>
<gene>
    <name evidence="5" type="ORF">R1sor_023391</name>
</gene>
<keyword evidence="6" id="KW-1185">Reference proteome</keyword>
<dbReference type="FunFam" id="3.30.1370.10:FF:000037">
    <property type="entry name" value="KH domain protein"/>
    <property type="match status" value="1"/>
</dbReference>
<name>A0ABD3GQQ9_9MARC</name>